<accession>W4JWT2</accession>
<protein>
    <recommendedName>
        <fullName evidence="3">ABM domain-containing protein</fullName>
    </recommendedName>
</protein>
<sequence>MAPAIEIVSWVASDAYLQDKSIVEGGVKFVLGVKGVLQVWSGLQIEKSRLFMVTVWDSIESHKALEADKEQYGKSLGLLGPTMAANPEVELYHAELDEDYPAAFNSPTVEFALITPTEEGATVETFKTLLAKLKVEAYKDTCTVLALSWGTIVEKPQTLLGVVGWKSIEAHHEEVKSGGFADVGKQFGAKGKIEFAHVHLAPGSK</sequence>
<evidence type="ECO:0008006" key="3">
    <source>
        <dbReference type="Google" id="ProtNLM"/>
    </source>
</evidence>
<dbReference type="AlphaFoldDB" id="W4JWT2"/>
<dbReference type="InParanoid" id="W4JWT2"/>
<dbReference type="Proteomes" id="UP000030671">
    <property type="component" value="Unassembled WGS sequence"/>
</dbReference>
<dbReference type="eggNOG" id="ENOG502RD5E">
    <property type="taxonomic scope" value="Eukaryota"/>
</dbReference>
<name>W4JWT2_HETIT</name>
<dbReference type="HOGENOM" id="CLU_081631_3_2_1"/>
<dbReference type="RefSeq" id="XP_009550022.1">
    <property type="nucleotide sequence ID" value="XM_009551727.1"/>
</dbReference>
<gene>
    <name evidence="1" type="ORF">HETIRDRAFT_148734</name>
</gene>
<proteinExistence type="predicted"/>
<keyword evidence="2" id="KW-1185">Reference proteome</keyword>
<evidence type="ECO:0000313" key="1">
    <source>
        <dbReference type="EMBL" id="ETW78017.1"/>
    </source>
</evidence>
<evidence type="ECO:0000313" key="2">
    <source>
        <dbReference type="Proteomes" id="UP000030671"/>
    </source>
</evidence>
<dbReference type="EMBL" id="KI925462">
    <property type="protein sequence ID" value="ETW78017.1"/>
    <property type="molecule type" value="Genomic_DNA"/>
</dbReference>
<dbReference type="KEGG" id="hir:HETIRDRAFT_148734"/>
<dbReference type="GeneID" id="20667293"/>
<dbReference type="OrthoDB" id="3830579at2759"/>
<reference evidence="1 2" key="1">
    <citation type="journal article" date="2012" name="New Phytol.">
        <title>Insight into trade-off between wood decay and parasitism from the genome of a fungal forest pathogen.</title>
        <authorList>
            <person name="Olson A."/>
            <person name="Aerts A."/>
            <person name="Asiegbu F."/>
            <person name="Belbahri L."/>
            <person name="Bouzid O."/>
            <person name="Broberg A."/>
            <person name="Canback B."/>
            <person name="Coutinho P.M."/>
            <person name="Cullen D."/>
            <person name="Dalman K."/>
            <person name="Deflorio G."/>
            <person name="van Diepen L.T."/>
            <person name="Dunand C."/>
            <person name="Duplessis S."/>
            <person name="Durling M."/>
            <person name="Gonthier P."/>
            <person name="Grimwood J."/>
            <person name="Fossdal C.G."/>
            <person name="Hansson D."/>
            <person name="Henrissat B."/>
            <person name="Hietala A."/>
            <person name="Himmelstrand K."/>
            <person name="Hoffmeister D."/>
            <person name="Hogberg N."/>
            <person name="James T.Y."/>
            <person name="Karlsson M."/>
            <person name="Kohler A."/>
            <person name="Kues U."/>
            <person name="Lee Y.H."/>
            <person name="Lin Y.C."/>
            <person name="Lind M."/>
            <person name="Lindquist E."/>
            <person name="Lombard V."/>
            <person name="Lucas S."/>
            <person name="Lunden K."/>
            <person name="Morin E."/>
            <person name="Murat C."/>
            <person name="Park J."/>
            <person name="Raffaello T."/>
            <person name="Rouze P."/>
            <person name="Salamov A."/>
            <person name="Schmutz J."/>
            <person name="Solheim H."/>
            <person name="Stahlberg J."/>
            <person name="Velez H."/>
            <person name="de Vries R.P."/>
            <person name="Wiebenga A."/>
            <person name="Woodward S."/>
            <person name="Yakovlev I."/>
            <person name="Garbelotto M."/>
            <person name="Martin F."/>
            <person name="Grigoriev I.V."/>
            <person name="Stenlid J."/>
        </authorList>
    </citation>
    <scope>NUCLEOTIDE SEQUENCE [LARGE SCALE GENOMIC DNA]</scope>
    <source>
        <strain evidence="1 2">TC 32-1</strain>
    </source>
</reference>
<dbReference type="Gene3D" id="3.30.70.100">
    <property type="match status" value="2"/>
</dbReference>
<organism evidence="1 2">
    <name type="scientific">Heterobasidion irregulare (strain TC 32-1)</name>
    <dbReference type="NCBI Taxonomy" id="747525"/>
    <lineage>
        <taxon>Eukaryota</taxon>
        <taxon>Fungi</taxon>
        <taxon>Dikarya</taxon>
        <taxon>Basidiomycota</taxon>
        <taxon>Agaricomycotina</taxon>
        <taxon>Agaricomycetes</taxon>
        <taxon>Russulales</taxon>
        <taxon>Bondarzewiaceae</taxon>
        <taxon>Heterobasidion</taxon>
        <taxon>Heterobasidion annosum species complex</taxon>
    </lineage>
</organism>